<name>A0A4R1FSR6_9NOCA</name>
<dbReference type="PANTHER" id="PTHR38110">
    <property type="entry name" value="CHROMOSOME 23, WHOLE GENOME SHOTGUN SEQUENCE"/>
    <property type="match status" value="1"/>
</dbReference>
<evidence type="ECO:0000259" key="1">
    <source>
        <dbReference type="Pfam" id="PF13622"/>
    </source>
</evidence>
<gene>
    <name evidence="3" type="ORF">DFR71_4423</name>
</gene>
<accession>A0A4R1FSR6</accession>
<dbReference type="AlphaFoldDB" id="A0A4R1FSR6"/>
<dbReference type="SUPFAM" id="SSF54637">
    <property type="entry name" value="Thioesterase/thiol ester dehydrase-isomerase"/>
    <property type="match status" value="2"/>
</dbReference>
<dbReference type="InterPro" id="IPR049449">
    <property type="entry name" value="TesB_ACOT8-like_N"/>
</dbReference>
<dbReference type="InterPro" id="IPR029069">
    <property type="entry name" value="HotDog_dom_sf"/>
</dbReference>
<dbReference type="Pfam" id="PF20789">
    <property type="entry name" value="4HBT_3C"/>
    <property type="match status" value="1"/>
</dbReference>
<keyword evidence="4" id="KW-1185">Reference proteome</keyword>
<sequence>MKLTGRFGARFALTATDAGHWHAVVDDSWRGWTGPHGGTLAGLLIDVAQRASTRDYPVRAADVRFLGRPATGAFTLRATEHIVGRSTTMLDVVAEQGGVPVAAATVILGAPGATSIPAHSARPAPAVAAAPDCALFQLPPQIVPVGAHFVIRPAAGPLPLSGADEAMMCAWIALDPALPLDAPSSAVLADALPPGLFPLLTAPVAVPTVALSMQVHADLGHLGEAPVLVRAANVSSGDGWSVDDTDIWDSDGVLLVTARQTRRVLG</sequence>
<evidence type="ECO:0000259" key="2">
    <source>
        <dbReference type="Pfam" id="PF20789"/>
    </source>
</evidence>
<comment type="caution">
    <text evidence="3">The sequence shown here is derived from an EMBL/GenBank/DDBJ whole genome shotgun (WGS) entry which is preliminary data.</text>
</comment>
<feature type="domain" description="Acyl-CoA thioesterase-like C-terminal" evidence="2">
    <location>
        <begin position="143"/>
        <end position="261"/>
    </location>
</feature>
<dbReference type="Proteomes" id="UP000294856">
    <property type="component" value="Unassembled WGS sequence"/>
</dbReference>
<dbReference type="InterPro" id="IPR052389">
    <property type="entry name" value="Sec_Metab_Biosynth-Assoc"/>
</dbReference>
<dbReference type="InterPro" id="IPR042171">
    <property type="entry name" value="Acyl-CoA_hotdog"/>
</dbReference>
<evidence type="ECO:0000313" key="4">
    <source>
        <dbReference type="Proteomes" id="UP000294856"/>
    </source>
</evidence>
<dbReference type="STRING" id="1210063.GCA_001612665_04107"/>
<dbReference type="PANTHER" id="PTHR38110:SF1">
    <property type="entry name" value="THIOESTERASE DOMAIN-CONTAINING PROTEIN"/>
    <property type="match status" value="1"/>
</dbReference>
<dbReference type="EMBL" id="SMFR01000003">
    <property type="protein sequence ID" value="TCJ95508.1"/>
    <property type="molecule type" value="Genomic_DNA"/>
</dbReference>
<evidence type="ECO:0000313" key="3">
    <source>
        <dbReference type="EMBL" id="TCJ95508.1"/>
    </source>
</evidence>
<dbReference type="Pfam" id="PF13622">
    <property type="entry name" value="4HBT_3"/>
    <property type="match status" value="1"/>
</dbReference>
<dbReference type="Gene3D" id="2.40.160.210">
    <property type="entry name" value="Acyl-CoA thioesterase, double hotdog domain"/>
    <property type="match status" value="1"/>
</dbReference>
<protein>
    <submittedName>
        <fullName evidence="3">Acyl-CoA thioesterase</fullName>
    </submittedName>
</protein>
<reference evidence="3 4" key="1">
    <citation type="submission" date="2019-03" db="EMBL/GenBank/DDBJ databases">
        <title>Genomic Encyclopedia of Type Strains, Phase IV (KMG-IV): sequencing the most valuable type-strain genomes for metagenomic binning, comparative biology and taxonomic classification.</title>
        <authorList>
            <person name="Goeker M."/>
        </authorList>
    </citation>
    <scope>NUCLEOTIDE SEQUENCE [LARGE SCALE GENOMIC DNA]</scope>
    <source>
        <strain evidence="3 4">DSM 44684</strain>
    </source>
</reference>
<feature type="domain" description="Acyl-CoA thioesterase-like N-terminal HotDog" evidence="1">
    <location>
        <begin position="27"/>
        <end position="108"/>
    </location>
</feature>
<dbReference type="InterPro" id="IPR049450">
    <property type="entry name" value="ACOT8-like_C"/>
</dbReference>
<proteinExistence type="predicted"/>
<organism evidence="3 4">
    <name type="scientific">Nocardia alba</name>
    <dbReference type="NCBI Taxonomy" id="225051"/>
    <lineage>
        <taxon>Bacteria</taxon>
        <taxon>Bacillati</taxon>
        <taxon>Actinomycetota</taxon>
        <taxon>Actinomycetes</taxon>
        <taxon>Mycobacteriales</taxon>
        <taxon>Nocardiaceae</taxon>
        <taxon>Nocardia</taxon>
    </lineage>
</organism>